<dbReference type="EMBL" id="CP117167">
    <property type="protein sequence ID" value="WCT11562.1"/>
    <property type="molecule type" value="Genomic_DNA"/>
</dbReference>
<accession>A0ABY7T796</accession>
<reference evidence="1 2" key="1">
    <citation type="submission" date="2023-02" db="EMBL/GenBank/DDBJ databases">
        <title>Genome sequence of Mucilaginibacter jinjuensis strain KACC 16571.</title>
        <authorList>
            <person name="Kim S."/>
            <person name="Heo J."/>
            <person name="Kwon S.-W."/>
        </authorList>
    </citation>
    <scope>NUCLEOTIDE SEQUENCE [LARGE SCALE GENOMIC DNA]</scope>
    <source>
        <strain evidence="1 2">KACC 16571</strain>
    </source>
</reference>
<evidence type="ECO:0000313" key="1">
    <source>
        <dbReference type="EMBL" id="WCT11562.1"/>
    </source>
</evidence>
<evidence type="ECO:0000313" key="2">
    <source>
        <dbReference type="Proteomes" id="UP001216139"/>
    </source>
</evidence>
<dbReference type="Proteomes" id="UP001216139">
    <property type="component" value="Chromosome"/>
</dbReference>
<proteinExistence type="predicted"/>
<keyword evidence="2" id="KW-1185">Reference proteome</keyword>
<organism evidence="1 2">
    <name type="scientific">Mucilaginibacter jinjuensis</name>
    <dbReference type="NCBI Taxonomy" id="1176721"/>
    <lineage>
        <taxon>Bacteria</taxon>
        <taxon>Pseudomonadati</taxon>
        <taxon>Bacteroidota</taxon>
        <taxon>Sphingobacteriia</taxon>
        <taxon>Sphingobacteriales</taxon>
        <taxon>Sphingobacteriaceae</taxon>
        <taxon>Mucilaginibacter</taxon>
    </lineage>
</organism>
<dbReference type="RefSeq" id="WP_273629750.1">
    <property type="nucleotide sequence ID" value="NZ_CP117167.1"/>
</dbReference>
<dbReference type="InterPro" id="IPR025683">
    <property type="entry name" value="Protein_beta"/>
</dbReference>
<sequence length="361" mass="41103">MNNQFYVPILKAKYGEFQALGKLSIHVTPHVCPLIELTKVAYDHQEKKTPLTIEEHLNKTAKKLIEHWPRSRAFIDMTQIAHLQADGNSTIEYFYKRLFEKGLTPLPVFRINSPELLLEGIAKIQKKYSITGAGIRITLTDLSSPQLKSNLDKAIAGQSASISDIHLVIDLAAPENFEDLDALSDAIVSRMEVFPYFQNWASVSVCSSAYPDPKLVKKEINYFPRHEWVLYGQIAEEMHGKSFYREINYGDYSIVAPGHFDFDPIRMTTAAKMIYTTTENYIFLKGKSLKNKGFRQYIDQASEIVNADYYLGEQFSAGDWQLKRCCTDQKNTGTATTWNWVGNNHHITKVVNDLFASRSVA</sequence>
<protein>
    <submittedName>
        <fullName evidence="1">Beta family protein</fullName>
    </submittedName>
</protein>
<gene>
    <name evidence="1" type="ORF">PQO05_22745</name>
</gene>
<dbReference type="Pfam" id="PF14350">
    <property type="entry name" value="Beta_protein"/>
    <property type="match status" value="1"/>
</dbReference>
<name>A0ABY7T796_9SPHI</name>